<protein>
    <submittedName>
        <fullName evidence="2">Uncharacterized protein</fullName>
    </submittedName>
</protein>
<keyword evidence="3" id="KW-1185">Reference proteome</keyword>
<feature type="compositionally biased region" description="Low complexity" evidence="1">
    <location>
        <begin position="169"/>
        <end position="186"/>
    </location>
</feature>
<dbReference type="EMBL" id="JALLPJ020001290">
    <property type="protein sequence ID" value="KAL3771293.1"/>
    <property type="molecule type" value="Genomic_DNA"/>
</dbReference>
<name>A0ABD3N7G1_9STRA</name>
<feature type="region of interest" description="Disordered" evidence="1">
    <location>
        <begin position="169"/>
        <end position="188"/>
    </location>
</feature>
<gene>
    <name evidence="2" type="ORF">ACHAWO_005950</name>
</gene>
<evidence type="ECO:0000313" key="2">
    <source>
        <dbReference type="EMBL" id="KAL3771293.1"/>
    </source>
</evidence>
<proteinExistence type="predicted"/>
<evidence type="ECO:0000256" key="1">
    <source>
        <dbReference type="SAM" id="MobiDB-lite"/>
    </source>
</evidence>
<dbReference type="Proteomes" id="UP001530400">
    <property type="component" value="Unassembled WGS sequence"/>
</dbReference>
<reference evidence="2 3" key="1">
    <citation type="submission" date="2024-10" db="EMBL/GenBank/DDBJ databases">
        <title>Updated reference genomes for cyclostephanoid diatoms.</title>
        <authorList>
            <person name="Roberts W.R."/>
            <person name="Alverson A.J."/>
        </authorList>
    </citation>
    <scope>NUCLEOTIDE SEQUENCE [LARGE SCALE GENOMIC DNA]</scope>
    <source>
        <strain evidence="2 3">AJA010-31</strain>
    </source>
</reference>
<dbReference type="AlphaFoldDB" id="A0ABD3N7G1"/>
<comment type="caution">
    <text evidence="2">The sequence shown here is derived from an EMBL/GenBank/DDBJ whole genome shotgun (WGS) entry which is preliminary data.</text>
</comment>
<sequence>MQPLTAHVARRAHPSDSKPQLDFWRFLVWWKKYLRRSTVLTSNDGGYPVKVGYNDLKHLPPVFLQQRRQQQNNPNILHMKSSSLFITAAALSLSTSGAFTAPKTNINSRTLTSLNVSNDGKAFAASVLTSAYLLTGLLSADAAFAADAYSTQPSFVDSSIVVAARSGGRAGGRAAPRPASRSVAPSTSSKTVINRSTTVIQAPPVVVGGGYGYGGYGGYGYYDPTPGIALNLGLSAVSAVGNGMREYRQESEIARSRAELGAAKEREAEMAERIRVLEQMQMQQGRGQMAPQVIYAQPPVQGQVLQAVPQQ</sequence>
<evidence type="ECO:0000313" key="3">
    <source>
        <dbReference type="Proteomes" id="UP001530400"/>
    </source>
</evidence>
<accession>A0ABD3N7G1</accession>
<organism evidence="2 3">
    <name type="scientific">Cyclotella atomus</name>
    <dbReference type="NCBI Taxonomy" id="382360"/>
    <lineage>
        <taxon>Eukaryota</taxon>
        <taxon>Sar</taxon>
        <taxon>Stramenopiles</taxon>
        <taxon>Ochrophyta</taxon>
        <taxon>Bacillariophyta</taxon>
        <taxon>Coscinodiscophyceae</taxon>
        <taxon>Thalassiosirophycidae</taxon>
        <taxon>Stephanodiscales</taxon>
        <taxon>Stephanodiscaceae</taxon>
        <taxon>Cyclotella</taxon>
    </lineage>
</organism>